<organism evidence="2 3">
    <name type="scientific">Lithocarpus litseifolius</name>
    <dbReference type="NCBI Taxonomy" id="425828"/>
    <lineage>
        <taxon>Eukaryota</taxon>
        <taxon>Viridiplantae</taxon>
        <taxon>Streptophyta</taxon>
        <taxon>Embryophyta</taxon>
        <taxon>Tracheophyta</taxon>
        <taxon>Spermatophyta</taxon>
        <taxon>Magnoliopsida</taxon>
        <taxon>eudicotyledons</taxon>
        <taxon>Gunneridae</taxon>
        <taxon>Pentapetalae</taxon>
        <taxon>rosids</taxon>
        <taxon>fabids</taxon>
        <taxon>Fagales</taxon>
        <taxon>Fagaceae</taxon>
        <taxon>Lithocarpus</taxon>
    </lineage>
</organism>
<reference evidence="2 3" key="1">
    <citation type="submission" date="2024-01" db="EMBL/GenBank/DDBJ databases">
        <title>A telomere-to-telomere, gap-free genome of sweet tea (Lithocarpus litseifolius).</title>
        <authorList>
            <person name="Zhou J."/>
        </authorList>
    </citation>
    <scope>NUCLEOTIDE SEQUENCE [LARGE SCALE GENOMIC DNA]</scope>
    <source>
        <strain evidence="2">Zhou-2022a</strain>
        <tissue evidence="2">Leaf</tissue>
    </source>
</reference>
<dbReference type="AlphaFoldDB" id="A0AAW2CMM0"/>
<evidence type="ECO:0000313" key="2">
    <source>
        <dbReference type="EMBL" id="KAK9999429.1"/>
    </source>
</evidence>
<sequence>MSGSRLAYPRKHVRRKAISFIFPLQPTYSPKTLGEGNPSLDLRRRSVIMEKSSDPKKKREGKQNLSPPEDSVVKNGLSSERRGLAEVGLGRRGWAEGLREEGRYWYQMYAHVPLLVAFHKLEFVFLRLGNGILLVYYLIQQKLELVSLQGNMDIMGYGPLQRNWRKLVPLGQLGFTYLK</sequence>
<comment type="caution">
    <text evidence="2">The sequence shown here is derived from an EMBL/GenBank/DDBJ whole genome shotgun (WGS) entry which is preliminary data.</text>
</comment>
<keyword evidence="3" id="KW-1185">Reference proteome</keyword>
<name>A0AAW2CMM0_9ROSI</name>
<evidence type="ECO:0000256" key="1">
    <source>
        <dbReference type="SAM" id="MobiDB-lite"/>
    </source>
</evidence>
<feature type="region of interest" description="Disordered" evidence="1">
    <location>
        <begin position="50"/>
        <end position="75"/>
    </location>
</feature>
<evidence type="ECO:0000313" key="3">
    <source>
        <dbReference type="Proteomes" id="UP001459277"/>
    </source>
</evidence>
<dbReference type="Proteomes" id="UP001459277">
    <property type="component" value="Unassembled WGS sequence"/>
</dbReference>
<proteinExistence type="predicted"/>
<dbReference type="EMBL" id="JAZDWU010000006">
    <property type="protein sequence ID" value="KAK9999429.1"/>
    <property type="molecule type" value="Genomic_DNA"/>
</dbReference>
<protein>
    <submittedName>
        <fullName evidence="2">Uncharacterized protein</fullName>
    </submittedName>
</protein>
<accession>A0AAW2CMM0</accession>
<gene>
    <name evidence="2" type="ORF">SO802_019032</name>
</gene>